<dbReference type="EMBL" id="QKKF02034760">
    <property type="protein sequence ID" value="RZF33159.1"/>
    <property type="molecule type" value="Genomic_DNA"/>
</dbReference>
<name>A0A482WHY4_LAOST</name>
<dbReference type="OrthoDB" id="7554902at2759"/>
<protein>
    <submittedName>
        <fullName evidence="1">Uncharacterized protein</fullName>
    </submittedName>
</protein>
<organism evidence="1 2">
    <name type="scientific">Laodelphax striatellus</name>
    <name type="common">Small brown planthopper</name>
    <name type="synonym">Delphax striatella</name>
    <dbReference type="NCBI Taxonomy" id="195883"/>
    <lineage>
        <taxon>Eukaryota</taxon>
        <taxon>Metazoa</taxon>
        <taxon>Ecdysozoa</taxon>
        <taxon>Arthropoda</taxon>
        <taxon>Hexapoda</taxon>
        <taxon>Insecta</taxon>
        <taxon>Pterygota</taxon>
        <taxon>Neoptera</taxon>
        <taxon>Paraneoptera</taxon>
        <taxon>Hemiptera</taxon>
        <taxon>Auchenorrhyncha</taxon>
        <taxon>Fulgoroidea</taxon>
        <taxon>Delphacidae</taxon>
        <taxon>Criomorphinae</taxon>
        <taxon>Laodelphax</taxon>
    </lineage>
</organism>
<dbReference type="InParanoid" id="A0A482WHY4"/>
<keyword evidence="2" id="KW-1185">Reference proteome</keyword>
<reference evidence="1 2" key="1">
    <citation type="journal article" date="2017" name="Gigascience">
        <title>Genome sequence of the small brown planthopper, Laodelphax striatellus.</title>
        <authorList>
            <person name="Zhu J."/>
            <person name="Jiang F."/>
            <person name="Wang X."/>
            <person name="Yang P."/>
            <person name="Bao Y."/>
            <person name="Zhao W."/>
            <person name="Wang W."/>
            <person name="Lu H."/>
            <person name="Wang Q."/>
            <person name="Cui N."/>
            <person name="Li J."/>
            <person name="Chen X."/>
            <person name="Luo L."/>
            <person name="Yu J."/>
            <person name="Kang L."/>
            <person name="Cui F."/>
        </authorList>
    </citation>
    <scope>NUCLEOTIDE SEQUENCE [LARGE SCALE GENOMIC DNA]</scope>
    <source>
        <strain evidence="1">Lst14</strain>
    </source>
</reference>
<accession>A0A482WHY4</accession>
<dbReference type="Proteomes" id="UP000291343">
    <property type="component" value="Unassembled WGS sequence"/>
</dbReference>
<proteinExistence type="predicted"/>
<comment type="caution">
    <text evidence="1">The sequence shown here is derived from an EMBL/GenBank/DDBJ whole genome shotgun (WGS) entry which is preliminary data.</text>
</comment>
<gene>
    <name evidence="1" type="ORF">LSTR_LSTR004845</name>
</gene>
<dbReference type="AlphaFoldDB" id="A0A482WHY4"/>
<evidence type="ECO:0000313" key="1">
    <source>
        <dbReference type="EMBL" id="RZF33159.1"/>
    </source>
</evidence>
<sequence>MLRNLAVKVAETDFGEGKSDCFESNIEAPVSYTELKTVNSNLSCEQTPITMEFELDEIFQNSDNEKTETVPAPNMEVQNPPALIEISEIGQVQEFAASQIDTPANVCDSYTIELQGIPEMLSETGQVQESPASQIDTPVIPSVEQFSKIGERDVQQKTSCILLKVLTNGIATKFSFLGKNRKVTKEFAMRSFTNILSVIKTVTMQCKATEEVVSNYIKNWLKFSPKRLNKEKCDDLKVLMKFCEEPGSREYYEKLLASDDTAVGADDLHSTQ</sequence>
<evidence type="ECO:0000313" key="2">
    <source>
        <dbReference type="Proteomes" id="UP000291343"/>
    </source>
</evidence>